<gene>
    <name evidence="3" type="ORF">GCM10009639_52770</name>
</gene>
<protein>
    <recommendedName>
        <fullName evidence="5">Esterase</fullName>
    </recommendedName>
</protein>
<feature type="region of interest" description="Disordered" evidence="1">
    <location>
        <begin position="81"/>
        <end position="144"/>
    </location>
</feature>
<dbReference type="InterPro" id="IPR000801">
    <property type="entry name" value="Esterase-like"/>
</dbReference>
<dbReference type="InterPro" id="IPR029058">
    <property type="entry name" value="AB_hydrolase_fold"/>
</dbReference>
<dbReference type="Pfam" id="PF00756">
    <property type="entry name" value="Esterase"/>
    <property type="match status" value="1"/>
</dbReference>
<dbReference type="PANTHER" id="PTHR48098">
    <property type="entry name" value="ENTEROCHELIN ESTERASE-RELATED"/>
    <property type="match status" value="1"/>
</dbReference>
<dbReference type="EMBL" id="BAAAKJ010000296">
    <property type="protein sequence ID" value="GAA1405634.1"/>
    <property type="molecule type" value="Genomic_DNA"/>
</dbReference>
<evidence type="ECO:0000256" key="1">
    <source>
        <dbReference type="SAM" id="MobiDB-lite"/>
    </source>
</evidence>
<feature type="compositionally biased region" description="Low complexity" evidence="1">
    <location>
        <begin position="95"/>
        <end position="105"/>
    </location>
</feature>
<dbReference type="SUPFAM" id="SSF53474">
    <property type="entry name" value="alpha/beta-Hydrolases"/>
    <property type="match status" value="1"/>
</dbReference>
<name>A0ABP4J5L1_9ACTN</name>
<feature type="compositionally biased region" description="Basic and acidic residues" evidence="1">
    <location>
        <begin position="131"/>
        <end position="144"/>
    </location>
</feature>
<evidence type="ECO:0000256" key="2">
    <source>
        <dbReference type="SAM" id="Phobius"/>
    </source>
</evidence>
<dbReference type="PANTHER" id="PTHR48098:SF1">
    <property type="entry name" value="DIACYLGLYCEROL ACYLTRANSFERASE_MYCOLYLTRANSFERASE AG85A"/>
    <property type="match status" value="1"/>
</dbReference>
<keyword evidence="2" id="KW-1133">Transmembrane helix</keyword>
<evidence type="ECO:0000313" key="3">
    <source>
        <dbReference type="EMBL" id="GAA1405634.1"/>
    </source>
</evidence>
<keyword evidence="2" id="KW-0812">Transmembrane</keyword>
<dbReference type="Proteomes" id="UP001499863">
    <property type="component" value="Unassembled WGS sequence"/>
</dbReference>
<evidence type="ECO:0000313" key="4">
    <source>
        <dbReference type="Proteomes" id="UP001499863"/>
    </source>
</evidence>
<organism evidence="3 4">
    <name type="scientific">Kitasatospora putterlickiae</name>
    <dbReference type="NCBI Taxonomy" id="221725"/>
    <lineage>
        <taxon>Bacteria</taxon>
        <taxon>Bacillati</taxon>
        <taxon>Actinomycetota</taxon>
        <taxon>Actinomycetes</taxon>
        <taxon>Kitasatosporales</taxon>
        <taxon>Streptomycetaceae</taxon>
        <taxon>Kitasatospora</taxon>
    </lineage>
</organism>
<feature type="transmembrane region" description="Helical" evidence="2">
    <location>
        <begin position="39"/>
        <end position="60"/>
    </location>
</feature>
<dbReference type="Gene3D" id="3.40.50.1820">
    <property type="entry name" value="alpha/beta hydrolase"/>
    <property type="match status" value="1"/>
</dbReference>
<proteinExistence type="predicted"/>
<feature type="compositionally biased region" description="Pro residues" evidence="1">
    <location>
        <begin position="84"/>
        <end position="94"/>
    </location>
</feature>
<accession>A0ABP4J5L1</accession>
<keyword evidence="4" id="KW-1185">Reference proteome</keyword>
<reference evidence="4" key="1">
    <citation type="journal article" date="2019" name="Int. J. Syst. Evol. Microbiol.">
        <title>The Global Catalogue of Microorganisms (GCM) 10K type strain sequencing project: providing services to taxonomists for standard genome sequencing and annotation.</title>
        <authorList>
            <consortium name="The Broad Institute Genomics Platform"/>
            <consortium name="The Broad Institute Genome Sequencing Center for Infectious Disease"/>
            <person name="Wu L."/>
            <person name="Ma J."/>
        </authorList>
    </citation>
    <scope>NUCLEOTIDE SEQUENCE [LARGE SCALE GENOMIC DNA]</scope>
    <source>
        <strain evidence="4">JCM 12393</strain>
    </source>
</reference>
<dbReference type="InterPro" id="IPR050583">
    <property type="entry name" value="Mycobacterial_A85_antigen"/>
</dbReference>
<feature type="transmembrane region" description="Helical" evidence="2">
    <location>
        <begin position="6"/>
        <end position="27"/>
    </location>
</feature>
<evidence type="ECO:0008006" key="5">
    <source>
        <dbReference type="Google" id="ProtNLM"/>
    </source>
</evidence>
<comment type="caution">
    <text evidence="3">The sequence shown here is derived from an EMBL/GenBank/DDBJ whole genome shotgun (WGS) entry which is preliminary data.</text>
</comment>
<keyword evidence="2" id="KW-0472">Membrane</keyword>
<sequence length="393" mass="41490">MQLTGTPFLICTVVLVPVSIAVAMWFWGRVKGPEPVRVLSRLAMIVFCQATAVVMVFVMVNNANLIYGSWDDLLGTGNHVRAVPPVPPQEPAAPAPSGQATATAAAGGGGTQAGDAAAHPPANKVQQSFRGVDDPKVPGDVQKTDLKGQLSGVDGEVLVWLPPQYNDPAFKDKRFPVVELIPGYPGSSSTWYGTLKVSEQLKPLMQQGKVAPFILVSPRTLLLGNRTDAGCTDVPGKVNADTWLTRDVPQMILDNFRADPSADRWAIAGYSAGAHCATKLSLAHPNRYRAGVSLSGYNDPATEKDSLVGKDPALREANNPVTIVKGAAQPPKVALYISGNKGDGYEDGQAIATAAKAPTTVQVVETTGPHSSDVWKGMVPGVFEWLTGIIPAQ</sequence>